<dbReference type="Pfam" id="PF10604">
    <property type="entry name" value="Polyketide_cyc2"/>
    <property type="match status" value="1"/>
</dbReference>
<accession>A0A5J4KTK9</accession>
<organism evidence="1 2">
    <name type="scientific">Dictyobacter vulcani</name>
    <dbReference type="NCBI Taxonomy" id="2607529"/>
    <lineage>
        <taxon>Bacteria</taxon>
        <taxon>Bacillati</taxon>
        <taxon>Chloroflexota</taxon>
        <taxon>Ktedonobacteria</taxon>
        <taxon>Ktedonobacterales</taxon>
        <taxon>Dictyobacteraceae</taxon>
        <taxon>Dictyobacter</taxon>
    </lineage>
</organism>
<name>A0A5J4KTK9_9CHLR</name>
<dbReference type="Proteomes" id="UP000326912">
    <property type="component" value="Unassembled WGS sequence"/>
</dbReference>
<reference evidence="1 2" key="1">
    <citation type="submission" date="2019-10" db="EMBL/GenBank/DDBJ databases">
        <title>Dictyobacter vulcani sp. nov., within the class Ktedonobacteria, isolated from soil of volcanic Mt. Zao.</title>
        <authorList>
            <person name="Zheng Y."/>
            <person name="Wang C.M."/>
            <person name="Sakai Y."/>
            <person name="Abe K."/>
            <person name="Yokota A."/>
            <person name="Yabe S."/>
        </authorList>
    </citation>
    <scope>NUCLEOTIDE SEQUENCE [LARGE SCALE GENOMIC DNA]</scope>
    <source>
        <strain evidence="1 2">W12</strain>
    </source>
</reference>
<protein>
    <recommendedName>
        <fullName evidence="3">Polyketide cyclase</fullName>
    </recommendedName>
</protein>
<evidence type="ECO:0008006" key="3">
    <source>
        <dbReference type="Google" id="ProtNLM"/>
    </source>
</evidence>
<keyword evidence="2" id="KW-1185">Reference proteome</keyword>
<dbReference type="RefSeq" id="WP_151758693.1">
    <property type="nucleotide sequence ID" value="NZ_BKZW01000003.1"/>
</dbReference>
<proteinExistence type="predicted"/>
<dbReference type="InterPro" id="IPR019587">
    <property type="entry name" value="Polyketide_cyclase/dehydratase"/>
</dbReference>
<dbReference type="SUPFAM" id="SSF55961">
    <property type="entry name" value="Bet v1-like"/>
    <property type="match status" value="1"/>
</dbReference>
<sequence>MPKMRFQTVIQRQPETIYQLLLDFSGYKAWLPASKIYGETALTSDYPVRVGTTYVDRGQSSVMYGEVVALEPAKSIVFHQITNSHPGSFFTNSMDITTRYTLKPVPEGTQVTRDLTLRARGLFFLLQGALIPAIRKENERIMAAMKSYLDARVS</sequence>
<gene>
    <name evidence="1" type="ORF">KDW_51550</name>
</gene>
<dbReference type="EMBL" id="BKZW01000003">
    <property type="protein sequence ID" value="GER90993.1"/>
    <property type="molecule type" value="Genomic_DNA"/>
</dbReference>
<dbReference type="Gene3D" id="3.30.530.20">
    <property type="match status" value="1"/>
</dbReference>
<evidence type="ECO:0000313" key="2">
    <source>
        <dbReference type="Proteomes" id="UP000326912"/>
    </source>
</evidence>
<dbReference type="AlphaFoldDB" id="A0A5J4KTK9"/>
<dbReference type="InterPro" id="IPR023393">
    <property type="entry name" value="START-like_dom_sf"/>
</dbReference>
<comment type="caution">
    <text evidence="1">The sequence shown here is derived from an EMBL/GenBank/DDBJ whole genome shotgun (WGS) entry which is preliminary data.</text>
</comment>
<evidence type="ECO:0000313" key="1">
    <source>
        <dbReference type="EMBL" id="GER90993.1"/>
    </source>
</evidence>